<dbReference type="InterPro" id="IPR027417">
    <property type="entry name" value="P-loop_NTPase"/>
</dbReference>
<dbReference type="AlphaFoldDB" id="A0A2D6YMH4"/>
<evidence type="ECO:0000259" key="2">
    <source>
        <dbReference type="Pfam" id="PF00437"/>
    </source>
</evidence>
<proteinExistence type="inferred from homology"/>
<evidence type="ECO:0000313" key="3">
    <source>
        <dbReference type="EMBL" id="MAH64295.1"/>
    </source>
</evidence>
<dbReference type="EMBL" id="NZEX01000152">
    <property type="protein sequence ID" value="MAH64295.1"/>
    <property type="molecule type" value="Genomic_DNA"/>
</dbReference>
<evidence type="ECO:0000313" key="4">
    <source>
        <dbReference type="Proteomes" id="UP000226525"/>
    </source>
</evidence>
<name>A0A2D6YMH4_9DELT</name>
<evidence type="ECO:0000256" key="1">
    <source>
        <dbReference type="ARBA" id="ARBA00006611"/>
    </source>
</evidence>
<reference evidence="4" key="1">
    <citation type="submission" date="2017-09" db="EMBL/GenBank/DDBJ databases">
        <title>The Reconstruction of 2,631 Draft Metagenome-Assembled Genomes from the Global Oceans.</title>
        <authorList>
            <person name="Tully B.J."/>
            <person name="Graham E.D."/>
            <person name="Heidelberg J.F."/>
        </authorList>
    </citation>
    <scope>NUCLEOTIDE SEQUENCE [LARGE SCALE GENOMIC DNA]</scope>
</reference>
<dbReference type="Gene3D" id="3.40.50.300">
    <property type="entry name" value="P-loop containing nucleotide triphosphate hydrolases"/>
    <property type="match status" value="1"/>
</dbReference>
<organism evidence="3 4">
    <name type="scientific">SAR324 cluster bacterium</name>
    <dbReference type="NCBI Taxonomy" id="2024889"/>
    <lineage>
        <taxon>Bacteria</taxon>
        <taxon>Deltaproteobacteria</taxon>
        <taxon>SAR324 cluster</taxon>
    </lineage>
</organism>
<feature type="domain" description="Bacterial type II secretion system protein E" evidence="2">
    <location>
        <begin position="2"/>
        <end position="38"/>
    </location>
</feature>
<comment type="similarity">
    <text evidence="1">Belongs to the GSP E family.</text>
</comment>
<protein>
    <recommendedName>
        <fullName evidence="2">Bacterial type II secretion system protein E domain-containing protein</fullName>
    </recommendedName>
</protein>
<dbReference type="Pfam" id="PF00437">
    <property type="entry name" value="T2SSE"/>
    <property type="match status" value="1"/>
</dbReference>
<gene>
    <name evidence="3" type="ORF">CMN54_12795</name>
</gene>
<comment type="caution">
    <text evidence="3">The sequence shown here is derived from an EMBL/GenBank/DDBJ whole genome shotgun (WGS) entry which is preliminary data.</text>
</comment>
<dbReference type="Proteomes" id="UP000226525">
    <property type="component" value="Unassembled WGS sequence"/>
</dbReference>
<sequence length="76" mass="7888">MMLLGEICCEETAQIAFKAGLTGYLAMATLYTNNTLQLLAAPGKSWCRASTDCGHPSASTFPAFGLVCSGRPSAGL</sequence>
<dbReference type="InterPro" id="IPR001482">
    <property type="entry name" value="T2SS/T4SS_dom"/>
</dbReference>
<accession>A0A2D6YMH4</accession>